<evidence type="ECO:0000313" key="2">
    <source>
        <dbReference type="Proteomes" id="UP000199423"/>
    </source>
</evidence>
<reference evidence="2" key="1">
    <citation type="submission" date="2016-10" db="EMBL/GenBank/DDBJ databases">
        <authorList>
            <person name="Varghese N."/>
            <person name="Submissions S."/>
        </authorList>
    </citation>
    <scope>NUCLEOTIDE SEQUENCE [LARGE SCALE GENOMIC DNA]</scope>
    <source>
        <strain evidence="2">DSM 1565</strain>
    </source>
</reference>
<accession>A0A1I7NJW3</accession>
<dbReference type="Proteomes" id="UP000199423">
    <property type="component" value="Unassembled WGS sequence"/>
</dbReference>
<gene>
    <name evidence="1" type="ORF">SAMN04488557_2462</name>
</gene>
<evidence type="ECO:0000313" key="1">
    <source>
        <dbReference type="EMBL" id="SFV34937.1"/>
    </source>
</evidence>
<dbReference type="AlphaFoldDB" id="A0A1I7NJW3"/>
<keyword evidence="2" id="KW-1185">Reference proteome</keyword>
<protein>
    <submittedName>
        <fullName evidence="1">Uncharacterized protein</fullName>
    </submittedName>
</protein>
<name>A0A1I7NJW3_9HYPH</name>
<sequence>MRVSPIRGGERDAGSKAERYGKEIFSHCPSRLFNWSISDAGERHRMITDLSVYHRALLYEMRWQGGVLLVSKDVDAHIFRELVKARYVFRESAGSGKYRYELTLRARNELHGI</sequence>
<proteinExistence type="predicted"/>
<dbReference type="EMBL" id="FPCH01000002">
    <property type="protein sequence ID" value="SFV34937.1"/>
    <property type="molecule type" value="Genomic_DNA"/>
</dbReference>
<organism evidence="1 2">
    <name type="scientific">Hyphomicrobium facile</name>
    <dbReference type="NCBI Taxonomy" id="51670"/>
    <lineage>
        <taxon>Bacteria</taxon>
        <taxon>Pseudomonadati</taxon>
        <taxon>Pseudomonadota</taxon>
        <taxon>Alphaproteobacteria</taxon>
        <taxon>Hyphomicrobiales</taxon>
        <taxon>Hyphomicrobiaceae</taxon>
        <taxon>Hyphomicrobium</taxon>
    </lineage>
</organism>